<dbReference type="Pfam" id="PF14107">
    <property type="entry name" value="DUF4280"/>
    <property type="match status" value="1"/>
</dbReference>
<protein>
    <submittedName>
        <fullName evidence="1">DUF4280 domain-containing protein</fullName>
    </submittedName>
</protein>
<dbReference type="OrthoDB" id="882303at2"/>
<accession>A0A563DGS3</accession>
<dbReference type="AlphaFoldDB" id="A0A563DGS3"/>
<comment type="caution">
    <text evidence="1">The sequence shown here is derived from an EMBL/GenBank/DDBJ whole genome shotgun (WGS) entry which is preliminary data.</text>
</comment>
<name>A0A563DGS3_9FLAO</name>
<dbReference type="InterPro" id="IPR025460">
    <property type="entry name" value="DUF4280"/>
</dbReference>
<gene>
    <name evidence="1" type="ORF">ETU09_03300</name>
</gene>
<dbReference type="Proteomes" id="UP000319499">
    <property type="component" value="Unassembled WGS sequence"/>
</dbReference>
<reference evidence="1 2" key="1">
    <citation type="submission" date="2019-02" db="EMBL/GenBank/DDBJ databases">
        <title>Apibacter muscae sp. nov.: a novel member of the house fly microbiota.</title>
        <authorList>
            <person name="Park R."/>
        </authorList>
    </citation>
    <scope>NUCLEOTIDE SEQUENCE [LARGE SCALE GENOMIC DNA]</scope>
    <source>
        <strain evidence="1 2">AL1</strain>
    </source>
</reference>
<keyword evidence="2" id="KW-1185">Reference proteome</keyword>
<sequence>MEEKHVTCQGAICQCTYGSTTDKLKVYTQTKHYINDKNKDYKLVATHKELGTTFENNSFGSCSLRNRNPCTVSVTGWNGFYEKVTLEENGGKALLEDSTADCPTGGKGCIKIIFHGQQAELSKTNFHKVDSSICDAMNPTGDMEATQEMEEEIYDAE</sequence>
<dbReference type="RefSeq" id="WP_146291887.1">
    <property type="nucleotide sequence ID" value="NZ_SELH01000015.1"/>
</dbReference>
<dbReference type="EMBL" id="SELH01000015">
    <property type="protein sequence ID" value="TWP29259.1"/>
    <property type="molecule type" value="Genomic_DNA"/>
</dbReference>
<organism evidence="1 2">
    <name type="scientific">Apibacter muscae</name>
    <dbReference type="NCBI Taxonomy" id="2509004"/>
    <lineage>
        <taxon>Bacteria</taxon>
        <taxon>Pseudomonadati</taxon>
        <taxon>Bacteroidota</taxon>
        <taxon>Flavobacteriia</taxon>
        <taxon>Flavobacteriales</taxon>
        <taxon>Weeksellaceae</taxon>
        <taxon>Apibacter</taxon>
    </lineage>
</organism>
<evidence type="ECO:0000313" key="1">
    <source>
        <dbReference type="EMBL" id="TWP29259.1"/>
    </source>
</evidence>
<proteinExistence type="predicted"/>
<evidence type="ECO:0000313" key="2">
    <source>
        <dbReference type="Proteomes" id="UP000319499"/>
    </source>
</evidence>